<evidence type="ECO:0000259" key="9">
    <source>
        <dbReference type="PROSITE" id="PS51465"/>
    </source>
</evidence>
<sequence>MFPIKPKSQVFESPLLFTPLSPAFWSPSELDPYNAYAFTSLYDLRNEPEMSQPRRAEKRVYKHPVKRLSEPHQHTVSTFFENDETLETKLTINQLTYGYAKHTLAPSGPLPIEESRMRYATLGNSASIGIAAALATSIPYRAKSQYWHVQFILLILARDRVISHDRPTGPRTSRRTPMILLKKIISKRFASTTTWKLKSTLSGRGIPRASRGWRDYCAPSQGRKIHNGLGSEHPEMHSRRHRDFTVAESYDATSSNGDSLSMTIPPPSIDRSSLPEEESYLPESRHPIDACAAKYCGIGKECELSPSNTTVAVCVCIRKCPRRHRPVCASNGKIYANHCELHKAACHSESPLTRSRLMRCLHHDIENAHIRRTLHVNRTSPKTGNVVSYPRSRSRKKGGLKDNLIPDKNDSDSKECSNQEYEIMKDNLLLYNHARLMSQDNHSKEYLVSIMFSHYDRNNNGNLEREELEQFAENEDLEELCRGCNLGHMISYDDTDGDGKLNVNEFYMAFSKLYSEHSILRLQSHTAETRKQRTWQKGISETARSFVGVSVVSLDKSLEVNHISARVGDNVEIKCDVTGTPPPPLMWRRNGADLETLNEPEIRVFNDGSLYLTKVQLIHAGNYTCHAVRNQDVVQTHVLTIHTIPEVKVTPRFQAKRLKEEANIRCHVAGEPLPRVEWLKNDEALNHDQPDKYDLVGNGTKLVIKNVDYADTGAYMCQASSIGGITRDISSLVVQEQPTPTTKNEERRFFSFHNWGILVYEPSTCRPRHEIRSTDVIPGTQEYVCGVQGVPCSWGRAINVVNRYVYVSQPDKDRVLVISEIQMVIVDVVPTDKNPVQLWYVPSLDQVWILNWRNEKDIDVKTVQVIEDAAQKKKHRAIRPEPIDAQFDIIQNIYIPEPQDIENVFKYGYVSHANQHGFVVIECQEPVTNRPTGQLLLDYLTDTVLAYKPNLLGKPTISPDSRHLVTLDKQDTGVTLVVQEISSDGLKFAFDVKTTLNISDIALYPSQTTHGYDIYASSIDKENILFLDLSTGKVEMITGVGKATSPNLTKWGNPNRPIVQSGIFGKYMVSPSSDALFVLNGETRTINCEIGGLEHPGAVVWFTVSLH</sequence>
<dbReference type="InterPro" id="IPR013098">
    <property type="entry name" value="Ig_I-set"/>
</dbReference>
<evidence type="ECO:0000259" key="8">
    <source>
        <dbReference type="PROSITE" id="PS50835"/>
    </source>
</evidence>
<dbReference type="InterPro" id="IPR036058">
    <property type="entry name" value="Kazal_dom_sf"/>
</dbReference>
<dbReference type="SMART" id="SM00280">
    <property type="entry name" value="KAZAL"/>
    <property type="match status" value="1"/>
</dbReference>
<dbReference type="InterPro" id="IPR011044">
    <property type="entry name" value="Quino_amine_DH_bsu"/>
</dbReference>
<evidence type="ECO:0000256" key="2">
    <source>
        <dbReference type="ARBA" id="ARBA00022737"/>
    </source>
</evidence>
<feature type="domain" description="EF-hand" evidence="7">
    <location>
        <begin position="451"/>
        <end position="478"/>
    </location>
</feature>
<keyword evidence="2" id="KW-0677">Repeat</keyword>
<evidence type="ECO:0000313" key="10">
    <source>
        <dbReference type="EMBL" id="KOX75108.1"/>
    </source>
</evidence>
<dbReference type="InterPro" id="IPR002048">
    <property type="entry name" value="EF_hand_dom"/>
</dbReference>
<feature type="domain" description="Kazal-like" evidence="9">
    <location>
        <begin position="315"/>
        <end position="362"/>
    </location>
</feature>
<name>A0A0N0U5S5_9HYME</name>
<dbReference type="SMART" id="SM00409">
    <property type="entry name" value="IG"/>
    <property type="match status" value="2"/>
</dbReference>
<protein>
    <submittedName>
        <fullName evidence="10">Follistatin-related protein 5</fullName>
    </submittedName>
</protein>
<dbReference type="OrthoDB" id="6085115at2759"/>
<dbReference type="InterPro" id="IPR036179">
    <property type="entry name" value="Ig-like_dom_sf"/>
</dbReference>
<dbReference type="GO" id="GO:0005509">
    <property type="term" value="F:calcium ion binding"/>
    <property type="evidence" value="ECO:0007669"/>
    <property type="project" value="InterPro"/>
</dbReference>
<dbReference type="Pfam" id="PF13927">
    <property type="entry name" value="Ig_3"/>
    <property type="match status" value="1"/>
</dbReference>
<feature type="domain" description="EF-hand" evidence="7">
    <location>
        <begin position="494"/>
        <end position="516"/>
    </location>
</feature>
<keyword evidence="1" id="KW-0732">Signal</keyword>
<dbReference type="SMART" id="SM00054">
    <property type="entry name" value="EFh"/>
    <property type="match status" value="2"/>
</dbReference>
<keyword evidence="4" id="KW-1015">Disulfide bond</keyword>
<dbReference type="PROSITE" id="PS51465">
    <property type="entry name" value="KAZAL_2"/>
    <property type="match status" value="1"/>
</dbReference>
<evidence type="ECO:0000259" key="7">
    <source>
        <dbReference type="PROSITE" id="PS50222"/>
    </source>
</evidence>
<keyword evidence="5" id="KW-0393">Immunoglobulin domain</keyword>
<dbReference type="Pfam" id="PF07679">
    <property type="entry name" value="I-set"/>
    <property type="match status" value="1"/>
</dbReference>
<gene>
    <name evidence="10" type="ORF">WN51_13415</name>
</gene>
<feature type="region of interest" description="Disordered" evidence="6">
    <location>
        <begin position="252"/>
        <end position="274"/>
    </location>
</feature>
<dbReference type="InterPro" id="IPR003599">
    <property type="entry name" value="Ig_sub"/>
</dbReference>
<dbReference type="SMART" id="SM00408">
    <property type="entry name" value="IGc2"/>
    <property type="match status" value="2"/>
</dbReference>
<dbReference type="STRING" id="166423.A0A0N0U5S5"/>
<dbReference type="EMBL" id="KQ435774">
    <property type="protein sequence ID" value="KOX75108.1"/>
    <property type="molecule type" value="Genomic_DNA"/>
</dbReference>
<dbReference type="CDD" id="cd00096">
    <property type="entry name" value="Ig"/>
    <property type="match status" value="1"/>
</dbReference>
<dbReference type="PANTHER" id="PTHR12231:SF218">
    <property type="entry name" value="MICROFIBRILLAR-ASSOCIATED PROTEIN 3-LIKE"/>
    <property type="match status" value="1"/>
</dbReference>
<dbReference type="InterPro" id="IPR018247">
    <property type="entry name" value="EF_Hand_1_Ca_BS"/>
</dbReference>
<feature type="domain" description="Ig-like" evidence="8">
    <location>
        <begin position="568"/>
        <end position="640"/>
    </location>
</feature>
<feature type="compositionally biased region" description="Basic and acidic residues" evidence="6">
    <location>
        <begin position="404"/>
        <end position="417"/>
    </location>
</feature>
<dbReference type="SUPFAM" id="SSF47473">
    <property type="entry name" value="EF-hand"/>
    <property type="match status" value="1"/>
</dbReference>
<feature type="region of interest" description="Disordered" evidence="6">
    <location>
        <begin position="377"/>
        <end position="417"/>
    </location>
</feature>
<dbReference type="PROSITE" id="PS00018">
    <property type="entry name" value="EF_HAND_1"/>
    <property type="match status" value="2"/>
</dbReference>
<dbReference type="Gene3D" id="2.60.40.10">
    <property type="entry name" value="Immunoglobulins"/>
    <property type="match status" value="2"/>
</dbReference>
<evidence type="ECO:0000313" key="11">
    <source>
        <dbReference type="Proteomes" id="UP000053105"/>
    </source>
</evidence>
<evidence type="ECO:0000256" key="4">
    <source>
        <dbReference type="ARBA" id="ARBA00023157"/>
    </source>
</evidence>
<evidence type="ECO:0000256" key="6">
    <source>
        <dbReference type="SAM" id="MobiDB-lite"/>
    </source>
</evidence>
<dbReference type="Pfam" id="PF07648">
    <property type="entry name" value="Kazal_2"/>
    <property type="match status" value="1"/>
</dbReference>
<evidence type="ECO:0000256" key="5">
    <source>
        <dbReference type="ARBA" id="ARBA00023319"/>
    </source>
</evidence>
<proteinExistence type="predicted"/>
<dbReference type="PROSITE" id="PS50222">
    <property type="entry name" value="EF_HAND_2"/>
    <property type="match status" value="2"/>
</dbReference>
<dbReference type="InterPro" id="IPR007110">
    <property type="entry name" value="Ig-like_dom"/>
</dbReference>
<dbReference type="CDD" id="cd00104">
    <property type="entry name" value="KAZAL_FS"/>
    <property type="match status" value="1"/>
</dbReference>
<dbReference type="Gene3D" id="3.30.60.30">
    <property type="match status" value="1"/>
</dbReference>
<feature type="domain" description="Ig-like" evidence="8">
    <location>
        <begin position="645"/>
        <end position="730"/>
    </location>
</feature>
<dbReference type="CDD" id="cd00051">
    <property type="entry name" value="EFh"/>
    <property type="match status" value="1"/>
</dbReference>
<dbReference type="InterPro" id="IPR002350">
    <property type="entry name" value="Kazal_dom"/>
</dbReference>
<evidence type="ECO:0000256" key="1">
    <source>
        <dbReference type="ARBA" id="ARBA00022729"/>
    </source>
</evidence>
<dbReference type="InterPro" id="IPR051170">
    <property type="entry name" value="Neural/epithelial_adhesion"/>
</dbReference>
<dbReference type="Gene3D" id="1.10.238.10">
    <property type="entry name" value="EF-hand"/>
    <property type="match status" value="1"/>
</dbReference>
<reference evidence="10 11" key="1">
    <citation type="submission" date="2015-07" db="EMBL/GenBank/DDBJ databases">
        <title>The genome of Melipona quadrifasciata.</title>
        <authorList>
            <person name="Pan H."/>
            <person name="Kapheim K."/>
        </authorList>
    </citation>
    <scope>NUCLEOTIDE SEQUENCE [LARGE SCALE GENOMIC DNA]</scope>
    <source>
        <strain evidence="10">0111107301</strain>
        <tissue evidence="10">Whole body</tissue>
    </source>
</reference>
<feature type="compositionally biased region" description="Polar residues" evidence="6">
    <location>
        <begin position="377"/>
        <end position="386"/>
    </location>
</feature>
<dbReference type="PROSITE" id="PS50835">
    <property type="entry name" value="IG_LIKE"/>
    <property type="match status" value="2"/>
</dbReference>
<dbReference type="AlphaFoldDB" id="A0A0N0U5S5"/>
<keyword evidence="3" id="KW-0106">Calcium</keyword>
<dbReference type="PANTHER" id="PTHR12231">
    <property type="entry name" value="CTX-RELATED TYPE I TRANSMEMBRANE PROTEIN"/>
    <property type="match status" value="1"/>
</dbReference>
<accession>A0A0N0U5S5</accession>
<dbReference type="SUPFAM" id="SSF100895">
    <property type="entry name" value="Kazal-type serine protease inhibitors"/>
    <property type="match status" value="1"/>
</dbReference>
<dbReference type="InterPro" id="IPR011992">
    <property type="entry name" value="EF-hand-dom_pair"/>
</dbReference>
<evidence type="ECO:0000256" key="3">
    <source>
        <dbReference type="ARBA" id="ARBA00022837"/>
    </source>
</evidence>
<dbReference type="SUPFAM" id="SSF50969">
    <property type="entry name" value="YVTN repeat-like/Quinoprotein amine dehydrogenase"/>
    <property type="match status" value="1"/>
</dbReference>
<dbReference type="InterPro" id="IPR013783">
    <property type="entry name" value="Ig-like_fold"/>
</dbReference>
<organism evidence="10 11">
    <name type="scientific">Melipona quadrifasciata</name>
    <dbReference type="NCBI Taxonomy" id="166423"/>
    <lineage>
        <taxon>Eukaryota</taxon>
        <taxon>Metazoa</taxon>
        <taxon>Ecdysozoa</taxon>
        <taxon>Arthropoda</taxon>
        <taxon>Hexapoda</taxon>
        <taxon>Insecta</taxon>
        <taxon>Pterygota</taxon>
        <taxon>Neoptera</taxon>
        <taxon>Endopterygota</taxon>
        <taxon>Hymenoptera</taxon>
        <taxon>Apocrita</taxon>
        <taxon>Aculeata</taxon>
        <taxon>Apoidea</taxon>
        <taxon>Anthophila</taxon>
        <taxon>Apidae</taxon>
        <taxon>Melipona</taxon>
    </lineage>
</organism>
<keyword evidence="11" id="KW-1185">Reference proteome</keyword>
<dbReference type="SUPFAM" id="SSF48726">
    <property type="entry name" value="Immunoglobulin"/>
    <property type="match status" value="2"/>
</dbReference>
<feature type="compositionally biased region" description="Polar residues" evidence="6">
    <location>
        <begin position="252"/>
        <end position="262"/>
    </location>
</feature>
<dbReference type="Proteomes" id="UP000053105">
    <property type="component" value="Unassembled WGS sequence"/>
</dbReference>
<dbReference type="InterPro" id="IPR003598">
    <property type="entry name" value="Ig_sub2"/>
</dbReference>